<dbReference type="PANTHER" id="PTHR11820:SF7">
    <property type="entry name" value="ACYLPYRUVASE FAHD1, MITOCHONDRIAL"/>
    <property type="match status" value="1"/>
</dbReference>
<dbReference type="FunFam" id="3.90.850.10:FF:000002">
    <property type="entry name" value="2-hydroxyhepta-2,4-diene-1,7-dioate isomerase"/>
    <property type="match status" value="1"/>
</dbReference>
<sequence length="346" mass="37875">MFSLPIRAFVHCTRITPKPVLPCRYVTPRYRVSSANPAQAYFSTAGRTMAAFERLIRFEDADGKTLYGNLEKEVPTKEIQGSTVEILEGDVKSGFKKTGSKARVSKACLINAFVSSFDRTRLIKYAFPLPTTNIILCVGLNYRKHAQECNLQIPENPAIFMKPSDALAGPLDDIPIHKTCQSQLDYEGELGIIIGRDCKNVAAADYASYILGYTVGNDVSARNYQLPASVSGGQFGYAKSFDKFAPIGPCIASPAVVPDPHALTYWTKVNGEKRQETGTDDMIYTVGQIIEHLSRGTTLRAGTVILTGTPSGVGFFMEPKGFLKDGDVVEIYVQGIGSLVNTMRFE</sequence>
<evidence type="ECO:0000256" key="2">
    <source>
        <dbReference type="ARBA" id="ARBA00022723"/>
    </source>
</evidence>
<accession>A0A8H6DU31</accession>
<dbReference type="InterPro" id="IPR036663">
    <property type="entry name" value="Fumarylacetoacetase_C_sf"/>
</dbReference>
<dbReference type="Pfam" id="PF01557">
    <property type="entry name" value="FAA_hydrolase"/>
    <property type="match status" value="1"/>
</dbReference>
<dbReference type="EMBL" id="WNKQ01000012">
    <property type="protein sequence ID" value="KAF5848009.1"/>
    <property type="molecule type" value="Genomic_DNA"/>
</dbReference>
<proteinExistence type="inferred from homology"/>
<reference evidence="4" key="1">
    <citation type="submission" date="2019-11" db="EMBL/GenBank/DDBJ databases">
        <title>Bipolaris sorokiniana Genome sequencing.</title>
        <authorList>
            <person name="Wang H."/>
        </authorList>
    </citation>
    <scope>NUCLEOTIDE SEQUENCE</scope>
</reference>
<dbReference type="GO" id="GO:0006107">
    <property type="term" value="P:oxaloacetate metabolic process"/>
    <property type="evidence" value="ECO:0007669"/>
    <property type="project" value="UniProtKB-ARBA"/>
</dbReference>
<keyword evidence="2" id="KW-0479">Metal-binding</keyword>
<organism evidence="4 5">
    <name type="scientific">Cochliobolus sativus</name>
    <name type="common">Common root rot and spot blotch fungus</name>
    <name type="synonym">Bipolaris sorokiniana</name>
    <dbReference type="NCBI Taxonomy" id="45130"/>
    <lineage>
        <taxon>Eukaryota</taxon>
        <taxon>Fungi</taxon>
        <taxon>Dikarya</taxon>
        <taxon>Ascomycota</taxon>
        <taxon>Pezizomycotina</taxon>
        <taxon>Dothideomycetes</taxon>
        <taxon>Pleosporomycetidae</taxon>
        <taxon>Pleosporales</taxon>
        <taxon>Pleosporineae</taxon>
        <taxon>Pleosporaceae</taxon>
        <taxon>Bipolaris</taxon>
    </lineage>
</organism>
<dbReference type="GO" id="GO:0046872">
    <property type="term" value="F:metal ion binding"/>
    <property type="evidence" value="ECO:0007669"/>
    <property type="project" value="UniProtKB-KW"/>
</dbReference>
<feature type="domain" description="Fumarylacetoacetase-like C-terminal" evidence="3">
    <location>
        <begin position="135"/>
        <end position="343"/>
    </location>
</feature>
<evidence type="ECO:0000259" key="3">
    <source>
        <dbReference type="Pfam" id="PF01557"/>
    </source>
</evidence>
<evidence type="ECO:0000313" key="4">
    <source>
        <dbReference type="EMBL" id="KAF5848009.1"/>
    </source>
</evidence>
<dbReference type="SUPFAM" id="SSF56529">
    <property type="entry name" value="FAH"/>
    <property type="match status" value="1"/>
</dbReference>
<evidence type="ECO:0000256" key="1">
    <source>
        <dbReference type="ARBA" id="ARBA00010211"/>
    </source>
</evidence>
<dbReference type="Proteomes" id="UP000624244">
    <property type="component" value="Unassembled WGS sequence"/>
</dbReference>
<name>A0A8H6DU31_COCSA</name>
<dbReference type="GO" id="GO:0050163">
    <property type="term" value="F:oxaloacetate tautomerase activity"/>
    <property type="evidence" value="ECO:0007669"/>
    <property type="project" value="UniProtKB-ARBA"/>
</dbReference>
<comment type="similarity">
    <text evidence="1">Belongs to the FAH family.</text>
</comment>
<dbReference type="Gene3D" id="3.90.850.10">
    <property type="entry name" value="Fumarylacetoacetase-like, C-terminal domain"/>
    <property type="match status" value="1"/>
</dbReference>
<evidence type="ECO:0000313" key="5">
    <source>
        <dbReference type="Proteomes" id="UP000624244"/>
    </source>
</evidence>
<dbReference type="PANTHER" id="PTHR11820">
    <property type="entry name" value="ACYLPYRUVASE"/>
    <property type="match status" value="1"/>
</dbReference>
<dbReference type="AlphaFoldDB" id="A0A8H6DU31"/>
<dbReference type="GO" id="GO:0018773">
    <property type="term" value="F:acetylpyruvate hydrolase activity"/>
    <property type="evidence" value="ECO:0007669"/>
    <property type="project" value="TreeGrafter"/>
</dbReference>
<protein>
    <recommendedName>
        <fullName evidence="3">Fumarylacetoacetase-like C-terminal domain-containing protein</fullName>
    </recommendedName>
</protein>
<dbReference type="InterPro" id="IPR011234">
    <property type="entry name" value="Fumarylacetoacetase-like_C"/>
</dbReference>
<gene>
    <name evidence="4" type="ORF">GGP41_009331</name>
</gene>
<comment type="caution">
    <text evidence="4">The sequence shown here is derived from an EMBL/GenBank/DDBJ whole genome shotgun (WGS) entry which is preliminary data.</text>
</comment>